<name>A0A109J429_9HYPH</name>
<dbReference type="OrthoDB" id="5194826at2"/>
<protein>
    <submittedName>
        <fullName evidence="2">Uncharacterized protein</fullName>
    </submittedName>
</protein>
<comment type="caution">
    <text evidence="2">The sequence shown here is derived from an EMBL/GenBank/DDBJ whole genome shotgun (WGS) entry which is preliminary data.</text>
</comment>
<proteinExistence type="predicted"/>
<dbReference type="RefSeq" id="WP_062375255.1">
    <property type="nucleotide sequence ID" value="NZ_LNCD01000138.1"/>
</dbReference>
<organism evidence="2 3">
    <name type="scientific">Rhizobium altiplani</name>
    <dbReference type="NCBI Taxonomy" id="1864509"/>
    <lineage>
        <taxon>Bacteria</taxon>
        <taxon>Pseudomonadati</taxon>
        <taxon>Pseudomonadota</taxon>
        <taxon>Alphaproteobacteria</taxon>
        <taxon>Hyphomicrobiales</taxon>
        <taxon>Rhizobiaceae</taxon>
        <taxon>Rhizobium/Agrobacterium group</taxon>
        <taxon>Rhizobium</taxon>
    </lineage>
</organism>
<evidence type="ECO:0000313" key="2">
    <source>
        <dbReference type="EMBL" id="KWV41939.1"/>
    </source>
</evidence>
<dbReference type="Proteomes" id="UP000068164">
    <property type="component" value="Unassembled WGS sequence"/>
</dbReference>
<feature type="region of interest" description="Disordered" evidence="1">
    <location>
        <begin position="45"/>
        <end position="76"/>
    </location>
</feature>
<keyword evidence="3" id="KW-1185">Reference proteome</keyword>
<evidence type="ECO:0000313" key="3">
    <source>
        <dbReference type="Proteomes" id="UP000068164"/>
    </source>
</evidence>
<dbReference type="AlphaFoldDB" id="A0A109J429"/>
<sequence length="118" mass="12796">MKTKQERFTLFVERLAGAEAAGTHDEAFELIRETLDGVEDEFSGVASHPSAFQTDGRMYPPQSDNARKVPGHPGTIRYRSRAHNTIIGANGAIRIETTGFQKTVVLEKPGANGEGLGI</sequence>
<gene>
    <name evidence="2" type="ORF">AS026_22480</name>
</gene>
<accession>A0A109J429</accession>
<dbReference type="EMBL" id="LNCD01000138">
    <property type="protein sequence ID" value="KWV41939.1"/>
    <property type="molecule type" value="Genomic_DNA"/>
</dbReference>
<evidence type="ECO:0000256" key="1">
    <source>
        <dbReference type="SAM" id="MobiDB-lite"/>
    </source>
</evidence>
<reference evidence="2 3" key="1">
    <citation type="submission" date="2015-11" db="EMBL/GenBank/DDBJ databases">
        <title>Draft Genome Sequence of the Strain BR 10423 (Rhizobium sp.) isolated from nodules of Mimosa pudica.</title>
        <authorList>
            <person name="Barauna A.C."/>
            <person name="Zilli J.E."/>
            <person name="Simoes-Araujo J.L."/>
            <person name="Reis V.M."/>
            <person name="James E.K."/>
            <person name="Reis F.B.Jr."/>
            <person name="Rouws L.F."/>
            <person name="Passos S.R."/>
            <person name="Gois S.R."/>
        </authorList>
    </citation>
    <scope>NUCLEOTIDE SEQUENCE [LARGE SCALE GENOMIC DNA]</scope>
    <source>
        <strain evidence="2 3">BR10423</strain>
    </source>
</reference>